<dbReference type="Proteomes" id="UP001060215">
    <property type="component" value="Chromosome 6"/>
</dbReference>
<keyword evidence="2" id="KW-1185">Reference proteome</keyword>
<protein>
    <submittedName>
        <fullName evidence="1">Uncharacterized protein</fullName>
    </submittedName>
</protein>
<comment type="caution">
    <text evidence="1">The sequence shown here is derived from an EMBL/GenBank/DDBJ whole genome shotgun (WGS) entry which is preliminary data.</text>
</comment>
<name>A0ACC0IDW9_9ERIC</name>
<evidence type="ECO:0000313" key="2">
    <source>
        <dbReference type="Proteomes" id="UP001060215"/>
    </source>
</evidence>
<reference evidence="1 2" key="1">
    <citation type="journal article" date="2022" name="Plant J.">
        <title>Chromosome-level genome of Camellia lanceoleosa provides a valuable resource for understanding genome evolution and self-incompatibility.</title>
        <authorList>
            <person name="Gong W."/>
            <person name="Xiao S."/>
            <person name="Wang L."/>
            <person name="Liao Z."/>
            <person name="Chang Y."/>
            <person name="Mo W."/>
            <person name="Hu G."/>
            <person name="Li W."/>
            <person name="Zhao G."/>
            <person name="Zhu H."/>
            <person name="Hu X."/>
            <person name="Ji K."/>
            <person name="Xiang X."/>
            <person name="Song Q."/>
            <person name="Yuan D."/>
            <person name="Jin S."/>
            <person name="Zhang L."/>
        </authorList>
    </citation>
    <scope>NUCLEOTIDE SEQUENCE [LARGE SCALE GENOMIC DNA]</scope>
    <source>
        <strain evidence="1">SQ_2022a</strain>
    </source>
</reference>
<dbReference type="EMBL" id="CM045763">
    <property type="protein sequence ID" value="KAI8023939.1"/>
    <property type="molecule type" value="Genomic_DNA"/>
</dbReference>
<gene>
    <name evidence="1" type="ORF">LOK49_LG03G02492</name>
</gene>
<sequence length="297" mass="33665">MIFSVSHELAFPNFSSRPVVTGRRVNLPPQYDALLVSKLEAMGWLNLINLPQKVYPRLIALFYVHLRATQEADGNFTLLSYVKGKGIQFDIPVLASIIGVEVGDENIHFHTEAELANIVGNATDVYTTICQNGFIGTSLQARYLKPYLRILHRWIIENVTPKKGYHDAVPYFNAYLLYCFEVGHKLDLCYIIMKEMIFSNQGQFTGRSLLFGALLTKIFKHFWVLLVDEMEMKIRSPINQYTVTRAGAPLNLMGSVNAPEDSEDEVPPDNGPEDPPANVMPSTEQPQYWTDFLAMEE</sequence>
<accession>A0ACC0IDW9</accession>
<organism evidence="1 2">
    <name type="scientific">Camellia lanceoleosa</name>
    <dbReference type="NCBI Taxonomy" id="1840588"/>
    <lineage>
        <taxon>Eukaryota</taxon>
        <taxon>Viridiplantae</taxon>
        <taxon>Streptophyta</taxon>
        <taxon>Embryophyta</taxon>
        <taxon>Tracheophyta</taxon>
        <taxon>Spermatophyta</taxon>
        <taxon>Magnoliopsida</taxon>
        <taxon>eudicotyledons</taxon>
        <taxon>Gunneridae</taxon>
        <taxon>Pentapetalae</taxon>
        <taxon>asterids</taxon>
        <taxon>Ericales</taxon>
        <taxon>Theaceae</taxon>
        <taxon>Camellia</taxon>
    </lineage>
</organism>
<evidence type="ECO:0000313" key="1">
    <source>
        <dbReference type="EMBL" id="KAI8023939.1"/>
    </source>
</evidence>
<proteinExistence type="predicted"/>